<evidence type="ECO:0000313" key="2">
    <source>
        <dbReference type="Proteomes" id="UP000483802"/>
    </source>
</evidence>
<name>A0A6L6X0W0_9ACTN</name>
<keyword evidence="2" id="KW-1185">Reference proteome</keyword>
<protein>
    <submittedName>
        <fullName evidence="1">Uncharacterized protein</fullName>
    </submittedName>
</protein>
<evidence type="ECO:0000313" key="1">
    <source>
        <dbReference type="EMBL" id="MVO87445.1"/>
    </source>
</evidence>
<organism evidence="1 2">
    <name type="scientific">Streptomyces typhae</name>
    <dbReference type="NCBI Taxonomy" id="2681492"/>
    <lineage>
        <taxon>Bacteria</taxon>
        <taxon>Bacillati</taxon>
        <taxon>Actinomycetota</taxon>
        <taxon>Actinomycetes</taxon>
        <taxon>Kitasatosporales</taxon>
        <taxon>Streptomycetaceae</taxon>
        <taxon>Streptomyces</taxon>
    </lineage>
</organism>
<proteinExistence type="predicted"/>
<comment type="caution">
    <text evidence="1">The sequence shown here is derived from an EMBL/GenBank/DDBJ whole genome shotgun (WGS) entry which is preliminary data.</text>
</comment>
<gene>
    <name evidence="1" type="ORF">GPA10_22440</name>
</gene>
<dbReference type="RefSeq" id="WP_157167070.1">
    <property type="nucleotide sequence ID" value="NZ_WPNZ01000012.1"/>
</dbReference>
<dbReference type="Proteomes" id="UP000483802">
    <property type="component" value="Unassembled WGS sequence"/>
</dbReference>
<dbReference type="EMBL" id="WPNZ01000012">
    <property type="protein sequence ID" value="MVO87445.1"/>
    <property type="molecule type" value="Genomic_DNA"/>
</dbReference>
<accession>A0A6L6X0W0</accession>
<sequence length="144" mass="16651">MPYPKDYSGNCMTNCGDPATCWVDFERYGDKRFVSWPHCDECAKAWLQDEGVTTRPLKRAEPAVPEMKFEFVAFPEPRRWKSDGGRLSWVAYGNVVVTCSEHGEIFKALSTTDPDRKYPQYNSQACLWRDNHLRQDHGIDPDAR</sequence>
<dbReference type="AlphaFoldDB" id="A0A6L6X0W0"/>
<reference evidence="1 2" key="1">
    <citation type="submission" date="2019-11" db="EMBL/GenBank/DDBJ databases">
        <title>Streptomyces typhae sp. nov., a novel endophytic actinomycete isolated from the root of cattail pollen (Typha angustifolia L.).</title>
        <authorList>
            <person name="Peng C."/>
        </authorList>
    </citation>
    <scope>NUCLEOTIDE SEQUENCE [LARGE SCALE GENOMIC DNA]</scope>
    <source>
        <strain evidence="2">p1417</strain>
    </source>
</reference>